<organism evidence="11">
    <name type="scientific">uncultured Thiotrichaceae bacterium</name>
    <dbReference type="NCBI Taxonomy" id="298394"/>
    <lineage>
        <taxon>Bacteria</taxon>
        <taxon>Pseudomonadati</taxon>
        <taxon>Pseudomonadota</taxon>
        <taxon>Gammaproteobacteria</taxon>
        <taxon>Thiotrichales</taxon>
        <taxon>Thiotrichaceae</taxon>
        <taxon>environmental samples</taxon>
    </lineage>
</organism>
<comment type="cofactor">
    <cofactor evidence="1">
        <name>Zn(2+)</name>
        <dbReference type="ChEBI" id="CHEBI:29105"/>
    </cofactor>
</comment>
<keyword evidence="4" id="KW-0479">Metal-binding</keyword>
<dbReference type="InterPro" id="IPR050626">
    <property type="entry name" value="Peptidase_M16"/>
</dbReference>
<evidence type="ECO:0000256" key="5">
    <source>
        <dbReference type="ARBA" id="ARBA00022801"/>
    </source>
</evidence>
<dbReference type="PANTHER" id="PTHR43690">
    <property type="entry name" value="NARDILYSIN"/>
    <property type="match status" value="1"/>
</dbReference>
<evidence type="ECO:0000256" key="3">
    <source>
        <dbReference type="ARBA" id="ARBA00022670"/>
    </source>
</evidence>
<dbReference type="GO" id="GO:0004222">
    <property type="term" value="F:metalloendopeptidase activity"/>
    <property type="evidence" value="ECO:0007669"/>
    <property type="project" value="InterPro"/>
</dbReference>
<feature type="domain" description="Peptidase M16 N-terminal" evidence="9">
    <location>
        <begin position="48"/>
        <end position="194"/>
    </location>
</feature>
<dbReference type="PANTHER" id="PTHR43690:SF17">
    <property type="entry name" value="PROTEIN YHJJ"/>
    <property type="match status" value="1"/>
</dbReference>
<dbReference type="GO" id="GO:0006508">
    <property type="term" value="P:proteolysis"/>
    <property type="evidence" value="ECO:0007669"/>
    <property type="project" value="UniProtKB-KW"/>
</dbReference>
<evidence type="ECO:0000313" key="11">
    <source>
        <dbReference type="EMBL" id="CAA6830671.1"/>
    </source>
</evidence>
<dbReference type="PROSITE" id="PS00143">
    <property type="entry name" value="INSULINASE"/>
    <property type="match status" value="1"/>
</dbReference>
<dbReference type="InterPro" id="IPR011249">
    <property type="entry name" value="Metalloenz_LuxS/M16"/>
</dbReference>
<gene>
    <name evidence="11" type="ORF">HELGO_WM26384</name>
</gene>
<protein>
    <submittedName>
        <fullName evidence="11">FIG015547: peptidase, M16 family</fullName>
    </submittedName>
</protein>
<comment type="similarity">
    <text evidence="2 8">Belongs to the peptidase M16 family.</text>
</comment>
<keyword evidence="3" id="KW-0645">Protease</keyword>
<proteinExistence type="inferred from homology"/>
<dbReference type="InterPro" id="IPR011765">
    <property type="entry name" value="Pept_M16_N"/>
</dbReference>
<reference evidence="11" key="1">
    <citation type="submission" date="2020-01" db="EMBL/GenBank/DDBJ databases">
        <authorList>
            <person name="Meier V. D."/>
            <person name="Meier V D."/>
        </authorList>
    </citation>
    <scope>NUCLEOTIDE SEQUENCE</scope>
    <source>
        <strain evidence="11">HLG_WM_MAG_09</strain>
    </source>
</reference>
<keyword evidence="5" id="KW-0378">Hydrolase</keyword>
<evidence type="ECO:0000256" key="4">
    <source>
        <dbReference type="ARBA" id="ARBA00022723"/>
    </source>
</evidence>
<evidence type="ECO:0000256" key="8">
    <source>
        <dbReference type="RuleBase" id="RU004447"/>
    </source>
</evidence>
<keyword evidence="6" id="KW-0862">Zinc</keyword>
<evidence type="ECO:0000259" key="10">
    <source>
        <dbReference type="Pfam" id="PF05193"/>
    </source>
</evidence>
<dbReference type="InterPro" id="IPR007863">
    <property type="entry name" value="Peptidase_M16_C"/>
</dbReference>
<feature type="domain" description="Peptidase M16 C-terminal" evidence="10">
    <location>
        <begin position="203"/>
        <end position="387"/>
    </location>
</feature>
<dbReference type="SUPFAM" id="SSF63411">
    <property type="entry name" value="LuxS/MPP-like metallohydrolase"/>
    <property type="match status" value="2"/>
</dbReference>
<dbReference type="GO" id="GO:0046872">
    <property type="term" value="F:metal ion binding"/>
    <property type="evidence" value="ECO:0007669"/>
    <property type="project" value="UniProtKB-KW"/>
</dbReference>
<dbReference type="AlphaFoldDB" id="A0A6S6UIN1"/>
<evidence type="ECO:0000256" key="7">
    <source>
        <dbReference type="ARBA" id="ARBA00023049"/>
    </source>
</evidence>
<dbReference type="Pfam" id="PF00675">
    <property type="entry name" value="Peptidase_M16"/>
    <property type="match status" value="1"/>
</dbReference>
<keyword evidence="7" id="KW-0482">Metalloprotease</keyword>
<evidence type="ECO:0000256" key="1">
    <source>
        <dbReference type="ARBA" id="ARBA00001947"/>
    </source>
</evidence>
<evidence type="ECO:0000259" key="9">
    <source>
        <dbReference type="Pfam" id="PF00675"/>
    </source>
</evidence>
<accession>A0A6S6UIN1</accession>
<evidence type="ECO:0000256" key="6">
    <source>
        <dbReference type="ARBA" id="ARBA00022833"/>
    </source>
</evidence>
<sequence length="470" mass="52416">MPVGGNALSILGKVLIISGAIFCGGATADSATTNKVPVHEYELDNGLKVLVKQDNRAPIAVVQLWYKVGSSYEHSGITGVSHVLEHMMFKGTEKYPTGEFNRIIGENGAQDNAFTSTDYTAYYQVLASDRIEVAMELESDRMRGLTLPLAEFKKELEVVKEERRWRTEDKPNAITREQFMSTVFQNSPYGQPVIGWMTDLDNMQVEDLQAWYERWYAPNNATLVVVGDVDPDEIHALAKKYYGEIKPSDIVASKPRTETPQRGLREIQVKAPAKVPYVMMGYKTPSLLDLKDTDRAWEPYALEVLSSVLDGGNSSRMSREMIRGKEIAAGAAAWYSGHGRLPNLFAMVGLPAKDVELQVVKDALLEQAARFKTELVTKDELARVKAQVIASEVFELDDVQQQATLLGSLESVGLGHKVMDDYVEKILAITPAQIQQVAKKYFVEDQLTIAELDPQPIDPNKSRNEPRFAR</sequence>
<evidence type="ECO:0000256" key="2">
    <source>
        <dbReference type="ARBA" id="ARBA00007261"/>
    </source>
</evidence>
<dbReference type="InterPro" id="IPR001431">
    <property type="entry name" value="Pept_M16_Zn_BS"/>
</dbReference>
<dbReference type="Pfam" id="PF05193">
    <property type="entry name" value="Peptidase_M16_C"/>
    <property type="match status" value="1"/>
</dbReference>
<dbReference type="Gene3D" id="3.30.830.10">
    <property type="entry name" value="Metalloenzyme, LuxS/M16 peptidase-like"/>
    <property type="match status" value="2"/>
</dbReference>
<dbReference type="EMBL" id="CACVAT010000614">
    <property type="protein sequence ID" value="CAA6830671.1"/>
    <property type="molecule type" value="Genomic_DNA"/>
</dbReference>
<name>A0A6S6UIN1_9GAMM</name>